<dbReference type="OrthoDB" id="9970481at2759"/>
<dbReference type="Pfam" id="PF03298">
    <property type="entry name" value="Stanniocalcin"/>
    <property type="match status" value="1"/>
</dbReference>
<protein>
    <submittedName>
        <fullName evidence="6">Uncharacterized protein</fullName>
    </submittedName>
</protein>
<comment type="caution">
    <text evidence="6">The sequence shown here is derived from an EMBL/GenBank/DDBJ whole genome shotgun (WGS) entry which is preliminary data.</text>
</comment>
<dbReference type="PANTHER" id="PTHR11245:SF6">
    <property type="entry name" value="DUF19 DOMAIN-CONTAINING PROTEIN"/>
    <property type="match status" value="1"/>
</dbReference>
<gene>
    <name evidence="6" type="ORF">MENT_LOCUS29150</name>
</gene>
<keyword evidence="4" id="KW-1015">Disulfide bond</keyword>
<dbReference type="GO" id="GO:0006874">
    <property type="term" value="P:intracellular calcium ion homeostasis"/>
    <property type="evidence" value="ECO:0007669"/>
    <property type="project" value="TreeGrafter"/>
</dbReference>
<comment type="similarity">
    <text evidence="1">Belongs to the stanniocalcin family.</text>
</comment>
<feature type="chain" id="PRO_5027631122" evidence="5">
    <location>
        <begin position="24"/>
        <end position="408"/>
    </location>
</feature>
<evidence type="ECO:0000256" key="1">
    <source>
        <dbReference type="ARBA" id="ARBA00008693"/>
    </source>
</evidence>
<evidence type="ECO:0000256" key="5">
    <source>
        <dbReference type="SAM" id="SignalP"/>
    </source>
</evidence>
<evidence type="ECO:0000256" key="4">
    <source>
        <dbReference type="ARBA" id="ARBA00023157"/>
    </source>
</evidence>
<reference evidence="6 7" key="1">
    <citation type="submission" date="2020-08" db="EMBL/GenBank/DDBJ databases">
        <authorList>
            <person name="Koutsovoulos G."/>
            <person name="Danchin GJ E."/>
        </authorList>
    </citation>
    <scope>NUCLEOTIDE SEQUENCE [LARGE SCALE GENOMIC DNA]</scope>
</reference>
<name>A0A6V7VS91_MELEN</name>
<accession>A0A6V7VS91</accession>
<keyword evidence="3" id="KW-0372">Hormone</keyword>
<dbReference type="GO" id="GO:0005179">
    <property type="term" value="F:hormone activity"/>
    <property type="evidence" value="ECO:0007669"/>
    <property type="project" value="UniProtKB-KW"/>
</dbReference>
<evidence type="ECO:0000256" key="3">
    <source>
        <dbReference type="ARBA" id="ARBA00022702"/>
    </source>
</evidence>
<feature type="signal peptide" evidence="5">
    <location>
        <begin position="1"/>
        <end position="23"/>
    </location>
</feature>
<dbReference type="PANTHER" id="PTHR11245">
    <property type="entry name" value="STANNIOCALCIN"/>
    <property type="match status" value="1"/>
</dbReference>
<evidence type="ECO:0000256" key="2">
    <source>
        <dbReference type="ARBA" id="ARBA00011748"/>
    </source>
</evidence>
<dbReference type="GO" id="GO:0005615">
    <property type="term" value="C:extracellular space"/>
    <property type="evidence" value="ECO:0007669"/>
    <property type="project" value="TreeGrafter"/>
</dbReference>
<proteinExistence type="inferred from homology"/>
<organism evidence="6 7">
    <name type="scientific">Meloidogyne enterolobii</name>
    <name type="common">Root-knot nematode worm</name>
    <name type="synonym">Meloidogyne mayaguensis</name>
    <dbReference type="NCBI Taxonomy" id="390850"/>
    <lineage>
        <taxon>Eukaryota</taxon>
        <taxon>Metazoa</taxon>
        <taxon>Ecdysozoa</taxon>
        <taxon>Nematoda</taxon>
        <taxon>Chromadorea</taxon>
        <taxon>Rhabditida</taxon>
        <taxon>Tylenchina</taxon>
        <taxon>Tylenchomorpha</taxon>
        <taxon>Tylenchoidea</taxon>
        <taxon>Meloidogynidae</taxon>
        <taxon>Meloidogyninae</taxon>
        <taxon>Meloidogyne</taxon>
    </lineage>
</organism>
<evidence type="ECO:0000313" key="7">
    <source>
        <dbReference type="Proteomes" id="UP000580250"/>
    </source>
</evidence>
<comment type="subunit">
    <text evidence="2">Homodimer; disulfide-linked.</text>
</comment>
<dbReference type="InterPro" id="IPR004978">
    <property type="entry name" value="Stanniocalcin"/>
</dbReference>
<dbReference type="EMBL" id="CAJEWN010000294">
    <property type="protein sequence ID" value="CAD2177278.1"/>
    <property type="molecule type" value="Genomic_DNA"/>
</dbReference>
<keyword evidence="5" id="KW-0732">Signal</keyword>
<sequence length="408" mass="46947">MFMNIHLTIFIVFVFSRDLLIYALEHCDDQHGGYCIEDGSRGCCVHGPPLCCKEGHGDCIPRLGFNYNNTKCEKLECLEGEVCMPLGGEGKDKCVPKDVEVCNNYLIFEKTAKCGDNGYPIGYGLKYCNKFYQFYDSFNDFGKNFVKCVGPCLAEKMSENIEMNIHLTIFIISVFVSNLLVLALERCDDKHGGYCIGEEGRGCCEHGHPLCCKAWHTDCIPRVGFNYNNTKCEKLDCLEGEVCMPLGEGKEKCVPKDVQVCNDYLKFEDKAKCGNNGYLIGYGLKYCNKFYQNYDSFNDHGKEFIKCVGPCLAEKMRINIEKYKENCDLLRNFAFDSHTPCYLKCNFTKFNVWFKNADVFVKVIDLKDLFSSETFKQMKNIILGKLWMKKLLKNVHFTTILWRRQRRI</sequence>
<dbReference type="Proteomes" id="UP000580250">
    <property type="component" value="Unassembled WGS sequence"/>
</dbReference>
<dbReference type="AlphaFoldDB" id="A0A6V7VS91"/>
<evidence type="ECO:0000313" key="6">
    <source>
        <dbReference type="EMBL" id="CAD2177278.1"/>
    </source>
</evidence>